<dbReference type="Proteomes" id="UP001217417">
    <property type="component" value="Unassembled WGS sequence"/>
</dbReference>
<dbReference type="PANTHER" id="PTHR17920:SF3">
    <property type="entry name" value="TRANSMEMBRANE AND COILED-COIL DOMAIN-CONTAINING PROTEIN 4"/>
    <property type="match status" value="1"/>
</dbReference>
<comment type="similarity">
    <text evidence="2">Belongs to the TMCO4 family.</text>
</comment>
<accession>A0AAD7VS48</accession>
<protein>
    <recommendedName>
        <fullName evidence="11">DUF726-domain-containing protein</fullName>
    </recommendedName>
</protein>
<dbReference type="GO" id="GO:0016020">
    <property type="term" value="C:membrane"/>
    <property type="evidence" value="ECO:0007669"/>
    <property type="project" value="UniProtKB-SubCell"/>
</dbReference>
<feature type="transmembrane region" description="Helical" evidence="8">
    <location>
        <begin position="642"/>
        <end position="669"/>
    </location>
</feature>
<evidence type="ECO:0000256" key="2">
    <source>
        <dbReference type="ARBA" id="ARBA00009824"/>
    </source>
</evidence>
<evidence type="ECO:0000256" key="5">
    <source>
        <dbReference type="ARBA" id="ARBA00023136"/>
    </source>
</evidence>
<dbReference type="SUPFAM" id="SSF53474">
    <property type="entry name" value="alpha/beta-Hydrolases"/>
    <property type="match status" value="1"/>
</dbReference>
<feature type="compositionally biased region" description="Polar residues" evidence="7">
    <location>
        <begin position="74"/>
        <end position="85"/>
    </location>
</feature>
<feature type="region of interest" description="Disordered" evidence="7">
    <location>
        <begin position="1"/>
        <end position="28"/>
    </location>
</feature>
<dbReference type="GeneID" id="80885560"/>
<keyword evidence="4 8" id="KW-1133">Transmembrane helix</keyword>
<evidence type="ECO:0000256" key="6">
    <source>
        <dbReference type="SAM" id="Coils"/>
    </source>
</evidence>
<evidence type="ECO:0000256" key="7">
    <source>
        <dbReference type="SAM" id="MobiDB-lite"/>
    </source>
</evidence>
<evidence type="ECO:0000256" key="4">
    <source>
        <dbReference type="ARBA" id="ARBA00022989"/>
    </source>
</evidence>
<proteinExistence type="inferred from homology"/>
<evidence type="ECO:0000256" key="1">
    <source>
        <dbReference type="ARBA" id="ARBA00004141"/>
    </source>
</evidence>
<keyword evidence="5 8" id="KW-0472">Membrane</keyword>
<feature type="compositionally biased region" description="Polar residues" evidence="7">
    <location>
        <begin position="211"/>
        <end position="231"/>
    </location>
</feature>
<gene>
    <name evidence="9" type="ORF">POJ06DRAFT_292398</name>
</gene>
<dbReference type="EMBL" id="JARPMG010000008">
    <property type="protein sequence ID" value="KAJ8098770.1"/>
    <property type="molecule type" value="Genomic_DNA"/>
</dbReference>
<dbReference type="RefSeq" id="XP_056042220.1">
    <property type="nucleotide sequence ID" value="XM_056190394.1"/>
</dbReference>
<evidence type="ECO:0008006" key="11">
    <source>
        <dbReference type="Google" id="ProtNLM"/>
    </source>
</evidence>
<sequence length="1093" mass="120725">MSWNQSDISSSALTPTADDDPEFGHAESNKNIQLALASFYDDTAQKADDTPLHSITTNSPTYFSDDEGVAGNVWASSDVPNSPKLSTEVMASRDNSSTSSFTSAAPAATDFTNVAEFPRRSSSSYTYTSPSPPTPTHIAALDTATEVEALDSEAVSLELEGSNKRNALPGSRVAYKEDMSPVSDSTSRYRRVSTITEVGEIERHFFPNPTSPKQHVPSTVQASEWSHQQMASPVLKQQELEHNESRESNSSTTNATIHINGENANGKQAADESIENATDDDGWQDMPVYASHDIYDDEGNIVAHEEVPSEDEEEENKRRGGAGKGYTRVTLDEEDAENAGYIDNSTKYLFHDDDPTNVEARNPLNQMRATKELLTDTQRIAYVGLCKLAMVDMAMDLARAKGSQKIARYMSVAYGSMAMWSQKMIMRLYAHMDITPEEQLMIEQLSSHGVETMDLTPTLMQNARVRNPMARHDFNSSRTSQLSPAFPSTPSSRSATPLPEYSADAQPIEFVKTPAAIEDQKTLDIDVRWTVLCDLFLVLVADSVYDARSRTLLERVGASLQVTWLDIAKFEKRVTDALDIEEGSYQKWKEDDIIEARRKIALKKKYVYMGLATLGGGLVIGLSAGILAPVIGAGLAAGLSTIGIAGTSGFLAGAGGAAIVTTTGAAIGAKIGNRGMARRMGHVKTFEFRPLHNNERVNLIVTVSGWLSGKEDDVRLPFSTVDPIMGDIFSLHWEPDMLRSMGQTINLLATEVITQSIQQVLGSTVLVALMASLQLPMMLSKLGYLLDNPWSVSLDRAWAAGLLNTLIQRNLGVRPVTLVGFSLGARVIVSCLIELSKRNAFGLVQNVYIFGSPVVVKRDQFVKASTIVSGRFVNGFSRRDWILGYLFRATSGGLGRIAGLAPIERIDGIDNYDCTELVDGHMGYREAMPRLLSACGWEVLSEEFSEIEDPDPDQQRERQRELIAEFEEAKKHMERENARTKKKGLFPNWMKPKKKEWWEMVEEDAHAEHSREAPSSSYDNGESSSRSRSDSVVSDDGYTPPPSIRENKNSYYRAGQTQYEYQFKTGPDGSEALFDVDAIRREIEMANRERRHS</sequence>
<feature type="region of interest" description="Disordered" evidence="7">
    <location>
        <begin position="1007"/>
        <end position="1052"/>
    </location>
</feature>
<feature type="region of interest" description="Disordered" evidence="7">
    <location>
        <begin position="204"/>
        <end position="287"/>
    </location>
</feature>
<feature type="compositionally biased region" description="Low complexity" evidence="7">
    <location>
        <begin position="1015"/>
        <end position="1038"/>
    </location>
</feature>
<keyword evidence="3 8" id="KW-0812">Transmembrane</keyword>
<dbReference type="InterPro" id="IPR029058">
    <property type="entry name" value="AB_hydrolase_fold"/>
</dbReference>
<feature type="compositionally biased region" description="Low complexity" evidence="7">
    <location>
        <begin position="92"/>
        <end position="104"/>
    </location>
</feature>
<feature type="transmembrane region" description="Helical" evidence="8">
    <location>
        <begin position="606"/>
        <end position="636"/>
    </location>
</feature>
<keyword evidence="6" id="KW-0175">Coiled coil</keyword>
<name>A0AAD7VS48_9ASCO</name>
<dbReference type="Pfam" id="PF05277">
    <property type="entry name" value="DUF726"/>
    <property type="match status" value="1"/>
</dbReference>
<keyword evidence="10" id="KW-1185">Reference proteome</keyword>
<feature type="region of interest" description="Disordered" evidence="7">
    <location>
        <begin position="474"/>
        <end position="499"/>
    </location>
</feature>
<reference evidence="9" key="1">
    <citation type="submission" date="2023-03" db="EMBL/GenBank/DDBJ databases">
        <title>Near-Complete genome sequence of Lipomyces tetrasporous NRRL Y-64009, an oleaginous yeast capable of growing on lignocellulosic hydrolysates.</title>
        <authorList>
            <consortium name="Lawrence Berkeley National Laboratory"/>
            <person name="Jagtap S.S."/>
            <person name="Liu J.-J."/>
            <person name="Walukiewicz H.E."/>
            <person name="Pangilinan J."/>
            <person name="Lipzen A."/>
            <person name="Ahrendt S."/>
            <person name="Koriabine M."/>
            <person name="Cobaugh K."/>
            <person name="Salamov A."/>
            <person name="Yoshinaga Y."/>
            <person name="Ng V."/>
            <person name="Daum C."/>
            <person name="Grigoriev I.V."/>
            <person name="Slininger P.J."/>
            <person name="Dien B.S."/>
            <person name="Jin Y.-S."/>
            <person name="Rao C.V."/>
        </authorList>
    </citation>
    <scope>NUCLEOTIDE SEQUENCE</scope>
    <source>
        <strain evidence="9">NRRL Y-64009</strain>
    </source>
</reference>
<evidence type="ECO:0000256" key="8">
    <source>
        <dbReference type="SAM" id="Phobius"/>
    </source>
</evidence>
<organism evidence="9 10">
    <name type="scientific">Lipomyces tetrasporus</name>
    <dbReference type="NCBI Taxonomy" id="54092"/>
    <lineage>
        <taxon>Eukaryota</taxon>
        <taxon>Fungi</taxon>
        <taxon>Dikarya</taxon>
        <taxon>Ascomycota</taxon>
        <taxon>Saccharomycotina</taxon>
        <taxon>Lipomycetes</taxon>
        <taxon>Lipomycetales</taxon>
        <taxon>Lipomycetaceae</taxon>
        <taxon>Lipomyces</taxon>
    </lineage>
</organism>
<feature type="compositionally biased region" description="Polar residues" evidence="7">
    <location>
        <begin position="1"/>
        <end position="14"/>
    </location>
</feature>
<feature type="region of interest" description="Disordered" evidence="7">
    <location>
        <begin position="74"/>
        <end position="104"/>
    </location>
</feature>
<feature type="region of interest" description="Disordered" evidence="7">
    <location>
        <begin position="305"/>
        <end position="326"/>
    </location>
</feature>
<feature type="compositionally biased region" description="Basic and acidic residues" evidence="7">
    <location>
        <begin position="238"/>
        <end position="247"/>
    </location>
</feature>
<comment type="subcellular location">
    <subcellularLocation>
        <location evidence="1">Membrane</location>
        <topology evidence="1">Multi-pass membrane protein</topology>
    </subcellularLocation>
</comment>
<feature type="coiled-coil region" evidence="6">
    <location>
        <begin position="956"/>
        <end position="983"/>
    </location>
</feature>
<evidence type="ECO:0000313" key="10">
    <source>
        <dbReference type="Proteomes" id="UP001217417"/>
    </source>
</evidence>
<evidence type="ECO:0000313" key="9">
    <source>
        <dbReference type="EMBL" id="KAJ8098770.1"/>
    </source>
</evidence>
<evidence type="ECO:0000256" key="3">
    <source>
        <dbReference type="ARBA" id="ARBA00022692"/>
    </source>
</evidence>
<feature type="compositionally biased region" description="Acidic residues" evidence="7">
    <location>
        <begin position="272"/>
        <end position="283"/>
    </location>
</feature>
<dbReference type="InterPro" id="IPR007941">
    <property type="entry name" value="DUF726"/>
</dbReference>
<comment type="caution">
    <text evidence="9">The sequence shown here is derived from an EMBL/GenBank/DDBJ whole genome shotgun (WGS) entry which is preliminary data.</text>
</comment>
<dbReference type="AlphaFoldDB" id="A0AAD7VS48"/>
<feature type="compositionally biased region" description="Polar residues" evidence="7">
    <location>
        <begin position="476"/>
        <end position="495"/>
    </location>
</feature>
<dbReference type="PANTHER" id="PTHR17920">
    <property type="entry name" value="TRANSMEMBRANE AND COILED-COIL DOMAIN-CONTAINING PROTEIN 4 TMCO4"/>
    <property type="match status" value="1"/>
</dbReference>